<evidence type="ECO:0000256" key="3">
    <source>
        <dbReference type="ARBA" id="ARBA00023163"/>
    </source>
</evidence>
<dbReference type="SUPFAM" id="SSF48498">
    <property type="entry name" value="Tetracyclin repressor-like, C-terminal domain"/>
    <property type="match status" value="1"/>
</dbReference>
<dbReference type="InterPro" id="IPR036271">
    <property type="entry name" value="Tet_transcr_reg_TetR-rel_C_sf"/>
</dbReference>
<dbReference type="PRINTS" id="PR00455">
    <property type="entry name" value="HTHTETR"/>
</dbReference>
<dbReference type="AlphaFoldDB" id="A0A4R6UWG6"/>
<dbReference type="OrthoDB" id="9779746at2"/>
<dbReference type="Gene3D" id="1.10.10.60">
    <property type="entry name" value="Homeodomain-like"/>
    <property type="match status" value="1"/>
</dbReference>
<dbReference type="RefSeq" id="WP_133828719.1">
    <property type="nucleotide sequence ID" value="NZ_BAABHR010000040.1"/>
</dbReference>
<dbReference type="Proteomes" id="UP000295705">
    <property type="component" value="Unassembled WGS sequence"/>
</dbReference>
<gene>
    <name evidence="6" type="ORF">EV188_108108</name>
</gene>
<proteinExistence type="predicted"/>
<evidence type="ECO:0000259" key="5">
    <source>
        <dbReference type="PROSITE" id="PS50977"/>
    </source>
</evidence>
<name>A0A4R6UWG6_9PSEU</name>
<organism evidence="6 7">
    <name type="scientific">Actinomycetospora succinea</name>
    <dbReference type="NCBI Taxonomy" id="663603"/>
    <lineage>
        <taxon>Bacteria</taxon>
        <taxon>Bacillati</taxon>
        <taxon>Actinomycetota</taxon>
        <taxon>Actinomycetes</taxon>
        <taxon>Pseudonocardiales</taxon>
        <taxon>Pseudonocardiaceae</taxon>
        <taxon>Actinomycetospora</taxon>
    </lineage>
</organism>
<keyword evidence="2 4" id="KW-0238">DNA-binding</keyword>
<dbReference type="InterPro" id="IPR001647">
    <property type="entry name" value="HTH_TetR"/>
</dbReference>
<reference evidence="6 7" key="1">
    <citation type="submission" date="2019-03" db="EMBL/GenBank/DDBJ databases">
        <title>Genomic Encyclopedia of Type Strains, Phase IV (KMG-IV): sequencing the most valuable type-strain genomes for metagenomic binning, comparative biology and taxonomic classification.</title>
        <authorList>
            <person name="Goeker M."/>
        </authorList>
    </citation>
    <scope>NUCLEOTIDE SEQUENCE [LARGE SCALE GENOMIC DNA]</scope>
    <source>
        <strain evidence="6 7">DSM 45775</strain>
    </source>
</reference>
<comment type="caution">
    <text evidence="6">The sequence shown here is derived from an EMBL/GenBank/DDBJ whole genome shotgun (WGS) entry which is preliminary data.</text>
</comment>
<dbReference type="GO" id="GO:0003700">
    <property type="term" value="F:DNA-binding transcription factor activity"/>
    <property type="evidence" value="ECO:0007669"/>
    <property type="project" value="TreeGrafter"/>
</dbReference>
<dbReference type="InterPro" id="IPR050109">
    <property type="entry name" value="HTH-type_TetR-like_transc_reg"/>
</dbReference>
<feature type="DNA-binding region" description="H-T-H motif" evidence="4">
    <location>
        <begin position="36"/>
        <end position="55"/>
    </location>
</feature>
<evidence type="ECO:0000313" key="7">
    <source>
        <dbReference type="Proteomes" id="UP000295705"/>
    </source>
</evidence>
<keyword evidence="7" id="KW-1185">Reference proteome</keyword>
<protein>
    <submittedName>
        <fullName evidence="6">TetR family transcriptional regulator</fullName>
    </submittedName>
</protein>
<evidence type="ECO:0000256" key="4">
    <source>
        <dbReference type="PROSITE-ProRule" id="PRU00335"/>
    </source>
</evidence>
<dbReference type="SUPFAM" id="SSF46689">
    <property type="entry name" value="Homeodomain-like"/>
    <property type="match status" value="1"/>
</dbReference>
<evidence type="ECO:0000256" key="2">
    <source>
        <dbReference type="ARBA" id="ARBA00023125"/>
    </source>
</evidence>
<dbReference type="GO" id="GO:0000976">
    <property type="term" value="F:transcription cis-regulatory region binding"/>
    <property type="evidence" value="ECO:0007669"/>
    <property type="project" value="TreeGrafter"/>
</dbReference>
<sequence length="202" mass="22449">MLGPVNRVERKRGRRVEQILAVAAELFGERGYDAVNLEDVAERLDVTKGSLYYYFAGKEQLATAAIETLGTDWTARLEELAATAEGSAAQRLRTLIRAHVAIAVREYPAALRLFLVPRTWPDALRARITEMRRRHDQVFRAVLVEGLESGEFAVVATASTLQAMHAAMSQAPLWCADLPVDEQDRAFDELADTLMKLVSPVP</sequence>
<dbReference type="InterPro" id="IPR041490">
    <property type="entry name" value="KstR2_TetR_C"/>
</dbReference>
<keyword evidence="3" id="KW-0804">Transcription</keyword>
<dbReference type="PANTHER" id="PTHR30055">
    <property type="entry name" value="HTH-TYPE TRANSCRIPTIONAL REGULATOR RUTR"/>
    <property type="match status" value="1"/>
</dbReference>
<accession>A0A4R6UWG6</accession>
<dbReference type="Gene3D" id="1.10.357.10">
    <property type="entry name" value="Tetracycline Repressor, domain 2"/>
    <property type="match status" value="1"/>
</dbReference>
<feature type="domain" description="HTH tetR-type" evidence="5">
    <location>
        <begin position="13"/>
        <end position="73"/>
    </location>
</feature>
<evidence type="ECO:0000313" key="6">
    <source>
        <dbReference type="EMBL" id="TDQ51748.1"/>
    </source>
</evidence>
<evidence type="ECO:0000256" key="1">
    <source>
        <dbReference type="ARBA" id="ARBA00023015"/>
    </source>
</evidence>
<dbReference type="PANTHER" id="PTHR30055:SF234">
    <property type="entry name" value="HTH-TYPE TRANSCRIPTIONAL REGULATOR BETI"/>
    <property type="match status" value="1"/>
</dbReference>
<dbReference type="PROSITE" id="PS50977">
    <property type="entry name" value="HTH_TETR_2"/>
    <property type="match status" value="1"/>
</dbReference>
<dbReference type="Pfam" id="PF00440">
    <property type="entry name" value="TetR_N"/>
    <property type="match status" value="1"/>
</dbReference>
<dbReference type="Pfam" id="PF17932">
    <property type="entry name" value="TetR_C_24"/>
    <property type="match status" value="1"/>
</dbReference>
<dbReference type="EMBL" id="SNYO01000008">
    <property type="protein sequence ID" value="TDQ51748.1"/>
    <property type="molecule type" value="Genomic_DNA"/>
</dbReference>
<dbReference type="InterPro" id="IPR009057">
    <property type="entry name" value="Homeodomain-like_sf"/>
</dbReference>
<keyword evidence="1" id="KW-0805">Transcription regulation</keyword>